<sequence>MSYPIIGLFAGLLLAVAAAAGGFLGFLLALVLGGVGYAVGRYLEGAKSIDDVFRPKRRG</sequence>
<evidence type="ECO:0008006" key="4">
    <source>
        <dbReference type="Google" id="ProtNLM"/>
    </source>
</evidence>
<evidence type="ECO:0000313" key="2">
    <source>
        <dbReference type="EMBL" id="GAA0941680.1"/>
    </source>
</evidence>
<proteinExistence type="predicted"/>
<reference evidence="3" key="1">
    <citation type="journal article" date="2019" name="Int. J. Syst. Evol. Microbiol.">
        <title>The Global Catalogue of Microorganisms (GCM) 10K type strain sequencing project: providing services to taxonomists for standard genome sequencing and annotation.</title>
        <authorList>
            <consortium name="The Broad Institute Genomics Platform"/>
            <consortium name="The Broad Institute Genome Sequencing Center for Infectious Disease"/>
            <person name="Wu L."/>
            <person name="Ma J."/>
        </authorList>
    </citation>
    <scope>NUCLEOTIDE SEQUENCE [LARGE SCALE GENOMIC DNA]</scope>
    <source>
        <strain evidence="3">JCM 10977</strain>
    </source>
</reference>
<comment type="caution">
    <text evidence="2">The sequence shown here is derived from an EMBL/GenBank/DDBJ whole genome shotgun (WGS) entry which is preliminary data.</text>
</comment>
<keyword evidence="1" id="KW-0812">Transmembrane</keyword>
<accession>A0ABN1QF59</accession>
<name>A0ABN1QF59_9ACTN</name>
<keyword evidence="1" id="KW-0472">Membrane</keyword>
<dbReference type="RefSeq" id="WP_328333517.1">
    <property type="nucleotide sequence ID" value="NZ_BAAAHK010000007.1"/>
</dbReference>
<gene>
    <name evidence="2" type="ORF">GCM10009554_33510</name>
</gene>
<dbReference type="EMBL" id="BAAAHK010000007">
    <property type="protein sequence ID" value="GAA0941680.1"/>
    <property type="molecule type" value="Genomic_DNA"/>
</dbReference>
<keyword evidence="1" id="KW-1133">Transmembrane helix</keyword>
<evidence type="ECO:0000313" key="3">
    <source>
        <dbReference type="Proteomes" id="UP001500542"/>
    </source>
</evidence>
<evidence type="ECO:0000256" key="1">
    <source>
        <dbReference type="SAM" id="Phobius"/>
    </source>
</evidence>
<keyword evidence="3" id="KW-1185">Reference proteome</keyword>
<organism evidence="2 3">
    <name type="scientific">Kribbella koreensis</name>
    <dbReference type="NCBI Taxonomy" id="57909"/>
    <lineage>
        <taxon>Bacteria</taxon>
        <taxon>Bacillati</taxon>
        <taxon>Actinomycetota</taxon>
        <taxon>Actinomycetes</taxon>
        <taxon>Propionibacteriales</taxon>
        <taxon>Kribbellaceae</taxon>
        <taxon>Kribbella</taxon>
    </lineage>
</organism>
<dbReference type="InterPro" id="IPR018730">
    <property type="entry name" value="DUF2273"/>
</dbReference>
<feature type="transmembrane region" description="Helical" evidence="1">
    <location>
        <begin position="6"/>
        <end position="39"/>
    </location>
</feature>
<dbReference type="Proteomes" id="UP001500542">
    <property type="component" value="Unassembled WGS sequence"/>
</dbReference>
<dbReference type="Pfam" id="PF10031">
    <property type="entry name" value="DUF2273"/>
    <property type="match status" value="1"/>
</dbReference>
<protein>
    <recommendedName>
        <fullName evidence="4">DUF2273 domain-containing protein</fullName>
    </recommendedName>
</protein>